<organism evidence="1 2">
    <name type="scientific">Pistacia atlantica</name>
    <dbReference type="NCBI Taxonomy" id="434234"/>
    <lineage>
        <taxon>Eukaryota</taxon>
        <taxon>Viridiplantae</taxon>
        <taxon>Streptophyta</taxon>
        <taxon>Embryophyta</taxon>
        <taxon>Tracheophyta</taxon>
        <taxon>Spermatophyta</taxon>
        <taxon>Magnoliopsida</taxon>
        <taxon>eudicotyledons</taxon>
        <taxon>Gunneridae</taxon>
        <taxon>Pentapetalae</taxon>
        <taxon>rosids</taxon>
        <taxon>malvids</taxon>
        <taxon>Sapindales</taxon>
        <taxon>Anacardiaceae</taxon>
        <taxon>Pistacia</taxon>
    </lineage>
</organism>
<gene>
    <name evidence="1" type="ORF">Patl1_09410</name>
</gene>
<proteinExistence type="predicted"/>
<dbReference type="EMBL" id="CM047906">
    <property type="protein sequence ID" value="KAJ0086058.1"/>
    <property type="molecule type" value="Genomic_DNA"/>
</dbReference>
<evidence type="ECO:0000313" key="1">
    <source>
        <dbReference type="EMBL" id="KAJ0086058.1"/>
    </source>
</evidence>
<accession>A0ACC1AFM6</accession>
<comment type="caution">
    <text evidence="1">The sequence shown here is derived from an EMBL/GenBank/DDBJ whole genome shotgun (WGS) entry which is preliminary data.</text>
</comment>
<reference evidence="2" key="1">
    <citation type="journal article" date="2023" name="G3 (Bethesda)">
        <title>Genome assembly and association tests identify interacting loci associated with vigor, precocity, and sex in interspecific pistachio rootstocks.</title>
        <authorList>
            <person name="Palmer W."/>
            <person name="Jacygrad E."/>
            <person name="Sagayaradj S."/>
            <person name="Cavanaugh K."/>
            <person name="Han R."/>
            <person name="Bertier L."/>
            <person name="Beede B."/>
            <person name="Kafkas S."/>
            <person name="Golino D."/>
            <person name="Preece J."/>
            <person name="Michelmore R."/>
        </authorList>
    </citation>
    <scope>NUCLEOTIDE SEQUENCE [LARGE SCALE GENOMIC DNA]</scope>
</reference>
<sequence length="795" mass="89603">MGGSRVQVNKTHKSRFSSKSTRNLHKTSLKDKSRIAKSERNVAKGARAARVQRNKMLRDQKRATLLNEKRASSGSASPPRVIVLFGLCASVNLNSVTEDLLRVLSSEGNGAVPSTVCSSEYRLRATVLQAPHGDLSACMEMAKVADLIAFVASVSSFCEDSTSYYIDSFGSQCLSVFRSLGLPSTTVLIRDLPTDLKKRQESKKLCISDLASEFPEDCKFYPADTKDELHKFMWLFKEQRLTVPHWRNQRPYLMAQKVDMVADDCDSANCTLLLNGYLRAHSLSVNQLVHVSGAGDFQLSKIEILKDPFPLKSRKEQDAMESDEIHDAEVIRSLAPDPSKQEPLLVENVPDPLAGEQTWPTEAEMAEADQNQKEKRLKKRALPRGTSEYQAAWIVDDTDEDDSDIDDDADDGMVLDQEESGFAGQEKTNNSDLDDDQASLSFKYSDDETENDSVMMEGENLSREQIEDEIRKIKEAHAEDEEFPDEVDTPLDAPARKRFAKYRGLKSFRTSSWDPKESLPPEYARIFAFDNLARTQKHVFAKALEMEQEDREDCVPASSYVRLHIKEVPVTVAYRLQELVKTVPLVASGLLQHESKMSVLHFSIKKHDTYNAPIKAKEELVFHVGFRQFIARPIFSSDNFNSDKHKMERFLHAGRFSVASIYAPISFPPLPLIALKSAEAGAPPAVAAVGSLRSIDPDRIILKKIILTGYPQRVSKLKASVRYMFHNPEDVRWFKPVEVWTKNGRRGRVKEPVGTHGAMKCVFNGVPQQHDTVCMSLYKRAYPKWPEHRFPVLDA</sequence>
<dbReference type="Proteomes" id="UP001164250">
    <property type="component" value="Chromosome 10"/>
</dbReference>
<name>A0ACC1AFM6_9ROSI</name>
<evidence type="ECO:0000313" key="2">
    <source>
        <dbReference type="Proteomes" id="UP001164250"/>
    </source>
</evidence>
<protein>
    <submittedName>
        <fullName evidence="1">Uncharacterized protein</fullName>
    </submittedName>
</protein>
<keyword evidence="2" id="KW-1185">Reference proteome</keyword>